<dbReference type="EMBL" id="BPQR01000076">
    <property type="protein sequence ID" value="GJE08380.1"/>
    <property type="molecule type" value="Genomic_DNA"/>
</dbReference>
<proteinExistence type="predicted"/>
<gene>
    <name evidence="1" type="ORF">AOPFMNJM_3717</name>
</gene>
<name>A0ABQ4T0S6_9HYPH</name>
<reference evidence="1" key="1">
    <citation type="journal article" date="2021" name="Front. Microbiol.">
        <title>Comprehensive Comparative Genomics and Phenotyping of Methylobacterium Species.</title>
        <authorList>
            <person name="Alessa O."/>
            <person name="Ogura Y."/>
            <person name="Fujitani Y."/>
            <person name="Takami H."/>
            <person name="Hayashi T."/>
            <person name="Sahin N."/>
            <person name="Tani A."/>
        </authorList>
    </citation>
    <scope>NUCLEOTIDE SEQUENCE</scope>
    <source>
        <strain evidence="1">LMG 23639</strain>
    </source>
</reference>
<evidence type="ECO:0000313" key="2">
    <source>
        <dbReference type="Proteomes" id="UP001055102"/>
    </source>
</evidence>
<evidence type="ECO:0000313" key="1">
    <source>
        <dbReference type="EMBL" id="GJE08380.1"/>
    </source>
</evidence>
<protein>
    <submittedName>
        <fullName evidence="1">Uncharacterized protein</fullName>
    </submittedName>
</protein>
<sequence>MTPELRAQIRKFAASFPDLVQSKIAEHFNVSQGRVSETLAGYRE</sequence>
<dbReference type="Proteomes" id="UP001055102">
    <property type="component" value="Unassembled WGS sequence"/>
</dbReference>
<accession>A0ABQ4T0S6</accession>
<reference evidence="1" key="2">
    <citation type="submission" date="2021-08" db="EMBL/GenBank/DDBJ databases">
        <authorList>
            <person name="Tani A."/>
            <person name="Ola A."/>
            <person name="Ogura Y."/>
            <person name="Katsura K."/>
            <person name="Hayashi T."/>
        </authorList>
    </citation>
    <scope>NUCLEOTIDE SEQUENCE</scope>
    <source>
        <strain evidence="1">LMG 23639</strain>
    </source>
</reference>
<comment type="caution">
    <text evidence="1">The sequence shown here is derived from an EMBL/GenBank/DDBJ whole genome shotgun (WGS) entry which is preliminary data.</text>
</comment>
<organism evidence="1 2">
    <name type="scientific">Methylobacterium jeotgali</name>
    <dbReference type="NCBI Taxonomy" id="381630"/>
    <lineage>
        <taxon>Bacteria</taxon>
        <taxon>Pseudomonadati</taxon>
        <taxon>Pseudomonadota</taxon>
        <taxon>Alphaproteobacteria</taxon>
        <taxon>Hyphomicrobiales</taxon>
        <taxon>Methylobacteriaceae</taxon>
        <taxon>Methylobacterium</taxon>
    </lineage>
</organism>
<keyword evidence="2" id="KW-1185">Reference proteome</keyword>